<accession>A0A2S7I2Y1</accession>
<dbReference type="EMBL" id="PTPZ01000007">
    <property type="protein sequence ID" value="PPZ90938.1"/>
    <property type="molecule type" value="Genomic_DNA"/>
</dbReference>
<dbReference type="AlphaFoldDB" id="A0A2S7I2Y1"/>
<dbReference type="Proteomes" id="UP000238565">
    <property type="component" value="Unassembled WGS sequence"/>
</dbReference>
<evidence type="ECO:0000313" key="1">
    <source>
        <dbReference type="EMBL" id="PPZ90938.1"/>
    </source>
</evidence>
<gene>
    <name evidence="1" type="ORF">C3729_10995</name>
</gene>
<name>A0A2S7I2Y1_9FLAO</name>
<evidence type="ECO:0000313" key="2">
    <source>
        <dbReference type="Proteomes" id="UP000238565"/>
    </source>
</evidence>
<proteinExistence type="predicted"/>
<dbReference type="RefSeq" id="WP_104794191.1">
    <property type="nucleotide sequence ID" value="NZ_PTPZ01000007.1"/>
</dbReference>
<sequence>MKLNYKNFEIEIFNDGSFKLHSADNTSSYKNVYYSDNDDFNNKIAVRTFENSQEISNAIICENGTTNGLTENSLIINDNKIWICISNKIYCLEIPSLKLIYHKKLDSVTNFTIYKFKDDFIIHGELEIFRITQLGDIKWSFSGKDIWVNIEGKQEVEIKDDRIKLIDFENNEYEIDFNGIEISEK</sequence>
<reference evidence="1 2" key="1">
    <citation type="submission" date="2018-02" db="EMBL/GenBank/DDBJ databases">
        <title>Draft genome sequence of bacterial isolates from marine environment.</title>
        <authorList>
            <person name="Singh S.K."/>
            <person name="Hill R."/>
            <person name="Major S."/>
            <person name="Cai H."/>
            <person name="Li Y."/>
        </authorList>
    </citation>
    <scope>NUCLEOTIDE SEQUENCE [LARGE SCALE GENOMIC DNA]</scope>
    <source>
        <strain evidence="1 2">IMET F</strain>
    </source>
</reference>
<organism evidence="1 2">
    <name type="scientific">Cloacibacterium normanense</name>
    <dbReference type="NCBI Taxonomy" id="237258"/>
    <lineage>
        <taxon>Bacteria</taxon>
        <taxon>Pseudomonadati</taxon>
        <taxon>Bacteroidota</taxon>
        <taxon>Flavobacteriia</taxon>
        <taxon>Flavobacteriales</taxon>
        <taxon>Weeksellaceae</taxon>
    </lineage>
</organism>
<protein>
    <submittedName>
        <fullName evidence="1">Uncharacterized protein</fullName>
    </submittedName>
</protein>
<comment type="caution">
    <text evidence="1">The sequence shown here is derived from an EMBL/GenBank/DDBJ whole genome shotgun (WGS) entry which is preliminary data.</text>
</comment>